<sequence length="300" mass="31991">MVRERGPRTVRRRDLLAAFGGAGIALAAGCLDDTTDTDDEDDSDGDDPDPGLPGSDSSCSRDRTDDAALPFDTDGYGGWGGHAHHGTDAGLDERPIVFVHGNGRDACDFDEHAAYLVERGYSGDALWSITFERETSTHEEMSEQLDSFVEAVRGEAGTEQVDLVGHSLGVTGIRYWLADRDRYEHVGSLVGLAGANHGTWTCGPGCAAGPGSTRICDFLSHSCADTPGEALYELNEPDETPGSVDYYTVRGTDDGFFRTRPTSPALGGAENVALEGVDHDGVRTDETTKELLSEWLADGS</sequence>
<accession>A0ABD5V210</accession>
<protein>
    <submittedName>
        <fullName evidence="2">Esterase/lipase family protein</fullName>
    </submittedName>
</protein>
<gene>
    <name evidence="2" type="ORF">ACFQGH_10030</name>
</gene>
<dbReference type="InterPro" id="IPR029058">
    <property type="entry name" value="AB_hydrolase_fold"/>
</dbReference>
<evidence type="ECO:0000313" key="2">
    <source>
        <dbReference type="EMBL" id="MFC6905532.1"/>
    </source>
</evidence>
<dbReference type="Gene3D" id="3.40.50.1820">
    <property type="entry name" value="alpha/beta hydrolase"/>
    <property type="match status" value="1"/>
</dbReference>
<organism evidence="2 3">
    <name type="scientific">Halalkalicoccus tibetensis</name>
    <dbReference type="NCBI Taxonomy" id="175632"/>
    <lineage>
        <taxon>Archaea</taxon>
        <taxon>Methanobacteriati</taxon>
        <taxon>Methanobacteriota</taxon>
        <taxon>Stenosarchaea group</taxon>
        <taxon>Halobacteria</taxon>
        <taxon>Halobacteriales</taxon>
        <taxon>Halococcaceae</taxon>
        <taxon>Halalkalicoccus</taxon>
    </lineage>
</organism>
<evidence type="ECO:0000313" key="3">
    <source>
        <dbReference type="Proteomes" id="UP001596312"/>
    </source>
</evidence>
<dbReference type="SUPFAM" id="SSF53474">
    <property type="entry name" value="alpha/beta-Hydrolases"/>
    <property type="match status" value="1"/>
</dbReference>
<comment type="caution">
    <text evidence="2">The sequence shown here is derived from an EMBL/GenBank/DDBJ whole genome shotgun (WGS) entry which is preliminary data.</text>
</comment>
<dbReference type="PANTHER" id="PTHR32015">
    <property type="entry name" value="FASTING INDUCED LIPASE"/>
    <property type="match status" value="1"/>
</dbReference>
<dbReference type="PROSITE" id="PS51257">
    <property type="entry name" value="PROKAR_LIPOPROTEIN"/>
    <property type="match status" value="1"/>
</dbReference>
<dbReference type="AlphaFoldDB" id="A0ABD5V210"/>
<dbReference type="InterPro" id="IPR002918">
    <property type="entry name" value="Lipase_EstA/Esterase_EstB"/>
</dbReference>
<dbReference type="Proteomes" id="UP001596312">
    <property type="component" value="Unassembled WGS sequence"/>
</dbReference>
<dbReference type="Pfam" id="PF01674">
    <property type="entry name" value="Lipase_2"/>
    <property type="match status" value="1"/>
</dbReference>
<feature type="region of interest" description="Disordered" evidence="1">
    <location>
        <begin position="30"/>
        <end position="72"/>
    </location>
</feature>
<evidence type="ECO:0000256" key="1">
    <source>
        <dbReference type="SAM" id="MobiDB-lite"/>
    </source>
</evidence>
<name>A0ABD5V210_9EURY</name>
<dbReference type="PANTHER" id="PTHR32015:SF1">
    <property type="entry name" value="LIPASE"/>
    <property type="match status" value="1"/>
</dbReference>
<dbReference type="RefSeq" id="WP_340604054.1">
    <property type="nucleotide sequence ID" value="NZ_JBBMXV010000003.1"/>
</dbReference>
<dbReference type="EMBL" id="JBHSXQ010000003">
    <property type="protein sequence ID" value="MFC6905532.1"/>
    <property type="molecule type" value="Genomic_DNA"/>
</dbReference>
<proteinExistence type="predicted"/>
<keyword evidence="3" id="KW-1185">Reference proteome</keyword>
<reference evidence="2 3" key="1">
    <citation type="journal article" date="2019" name="Int. J. Syst. Evol. Microbiol.">
        <title>The Global Catalogue of Microorganisms (GCM) 10K type strain sequencing project: providing services to taxonomists for standard genome sequencing and annotation.</title>
        <authorList>
            <consortium name="The Broad Institute Genomics Platform"/>
            <consortium name="The Broad Institute Genome Sequencing Center for Infectious Disease"/>
            <person name="Wu L."/>
            <person name="Ma J."/>
        </authorList>
    </citation>
    <scope>NUCLEOTIDE SEQUENCE [LARGE SCALE GENOMIC DNA]</scope>
    <source>
        <strain evidence="2 3">CGMCC 1.3240</strain>
    </source>
</reference>
<feature type="compositionally biased region" description="Acidic residues" evidence="1">
    <location>
        <begin position="33"/>
        <end position="49"/>
    </location>
</feature>